<evidence type="ECO:0000313" key="4">
    <source>
        <dbReference type="EMBL" id="EJF47261.1"/>
    </source>
</evidence>
<evidence type="ECO:0000256" key="1">
    <source>
        <dbReference type="ARBA" id="ARBA00023239"/>
    </source>
</evidence>
<keyword evidence="1 4" id="KW-0456">Lyase</keyword>
<dbReference type="EMBL" id="AKFT01000023">
    <property type="protein sequence ID" value="EJF47261.1"/>
    <property type="molecule type" value="Genomic_DNA"/>
</dbReference>
<dbReference type="GO" id="GO:0006106">
    <property type="term" value="P:fumarate metabolic process"/>
    <property type="evidence" value="ECO:0007669"/>
    <property type="project" value="InterPro"/>
</dbReference>
<reference evidence="4 5" key="1">
    <citation type="submission" date="2012-05" db="EMBL/GenBank/DDBJ databases">
        <authorList>
            <person name="Harkins D.M."/>
            <person name="Madupu R."/>
            <person name="Durkin A.S."/>
            <person name="Torralba M."/>
            <person name="Methe B."/>
            <person name="Sutton G.G."/>
            <person name="Nelson K.E."/>
        </authorList>
    </citation>
    <scope>NUCLEOTIDE SEQUENCE [LARGE SCALE GENOMIC DNA]</scope>
    <source>
        <strain evidence="4 5">F0489</strain>
    </source>
</reference>
<dbReference type="GO" id="GO:0006099">
    <property type="term" value="P:tricarboxylic acid cycle"/>
    <property type="evidence" value="ECO:0007669"/>
    <property type="project" value="TreeGrafter"/>
</dbReference>
<dbReference type="PANTHER" id="PTHR11444">
    <property type="entry name" value="ASPARTATEAMMONIA/ARGININOSUCCINATE/ADENYLOSUCCINATE LYASE"/>
    <property type="match status" value="1"/>
</dbReference>
<evidence type="ECO:0000259" key="3">
    <source>
        <dbReference type="Pfam" id="PF00206"/>
    </source>
</evidence>
<comment type="caution">
    <text evidence="4">The sequence shown here is derived from an EMBL/GenBank/DDBJ whole genome shotgun (WGS) entry which is preliminary data.</text>
</comment>
<gene>
    <name evidence="4" type="ORF">HMPREF1318_0822</name>
</gene>
<dbReference type="GO" id="GO:0006108">
    <property type="term" value="P:malate metabolic process"/>
    <property type="evidence" value="ECO:0007669"/>
    <property type="project" value="TreeGrafter"/>
</dbReference>
<feature type="domain" description="Fumarate lyase N-terminal" evidence="3">
    <location>
        <begin position="22"/>
        <end position="128"/>
    </location>
</feature>
<dbReference type="Gene3D" id="1.10.275.10">
    <property type="entry name" value="Fumarase/aspartase (N-terminal domain)"/>
    <property type="match status" value="1"/>
</dbReference>
<dbReference type="PANTHER" id="PTHR11444:SF1">
    <property type="entry name" value="FUMARATE HYDRATASE, MITOCHONDRIAL"/>
    <property type="match status" value="1"/>
</dbReference>
<dbReference type="InterPro" id="IPR022761">
    <property type="entry name" value="Fumarate_lyase_N"/>
</dbReference>
<sequence>MTTDATTPDQAVTTRTESDSMGTVEVASDRYWGAQTQRSLTNFDIGRETFVLTRPLIKALGVLKKSAALANAELGELPEDIAQYIASAADEVISGELDSHFPLVVFQTGSGTQSNMNANEVISNRAIELAAGIQTVLAAMS</sequence>
<name>J0XEW3_9ACTO</name>
<feature type="region of interest" description="Disordered" evidence="2">
    <location>
        <begin position="1"/>
        <end position="20"/>
    </location>
</feature>
<dbReference type="InterPro" id="IPR008948">
    <property type="entry name" value="L-Aspartase-like"/>
</dbReference>
<dbReference type="InterPro" id="IPR005677">
    <property type="entry name" value="Fum_hydII"/>
</dbReference>
<dbReference type="Proteomes" id="UP000002941">
    <property type="component" value="Unassembled WGS sequence"/>
</dbReference>
<evidence type="ECO:0000313" key="5">
    <source>
        <dbReference type="Proteomes" id="UP000002941"/>
    </source>
</evidence>
<protein>
    <submittedName>
        <fullName evidence="4">Lyase domain protein</fullName>
    </submittedName>
</protein>
<dbReference type="SUPFAM" id="SSF48557">
    <property type="entry name" value="L-aspartase-like"/>
    <property type="match status" value="1"/>
</dbReference>
<dbReference type="eggNOG" id="COG0114">
    <property type="taxonomic scope" value="Bacteria"/>
</dbReference>
<dbReference type="GO" id="GO:0004333">
    <property type="term" value="F:fumarate hydratase activity"/>
    <property type="evidence" value="ECO:0007669"/>
    <property type="project" value="InterPro"/>
</dbReference>
<evidence type="ECO:0000256" key="2">
    <source>
        <dbReference type="SAM" id="MobiDB-lite"/>
    </source>
</evidence>
<accession>J0XEW3</accession>
<dbReference type="Pfam" id="PF00206">
    <property type="entry name" value="Lyase_1"/>
    <property type="match status" value="1"/>
</dbReference>
<dbReference type="PATRIC" id="fig|1125718.3.peg.378"/>
<organism evidence="4 5">
    <name type="scientific">Actinomyces massiliensis F0489</name>
    <dbReference type="NCBI Taxonomy" id="1125718"/>
    <lineage>
        <taxon>Bacteria</taxon>
        <taxon>Bacillati</taxon>
        <taxon>Actinomycetota</taxon>
        <taxon>Actinomycetes</taxon>
        <taxon>Actinomycetales</taxon>
        <taxon>Actinomycetaceae</taxon>
        <taxon>Actinomyces</taxon>
    </lineage>
</organism>
<dbReference type="AlphaFoldDB" id="J0XEW3"/>
<keyword evidence="5" id="KW-1185">Reference proteome</keyword>
<dbReference type="FunFam" id="1.10.275.10:FF:000001">
    <property type="entry name" value="Fumarate hydratase, mitochondrial"/>
    <property type="match status" value="1"/>
</dbReference>
<proteinExistence type="predicted"/>
<dbReference type="InterPro" id="IPR024083">
    <property type="entry name" value="Fumarase/histidase_N"/>
</dbReference>